<dbReference type="EMBL" id="JAEFBK010000010">
    <property type="protein sequence ID" value="KAG7558881.1"/>
    <property type="molecule type" value="Genomic_DNA"/>
</dbReference>
<feature type="domain" description="F-box" evidence="2">
    <location>
        <begin position="38"/>
        <end position="91"/>
    </location>
</feature>
<proteinExistence type="predicted"/>
<keyword evidence="1" id="KW-0812">Transmembrane</keyword>
<dbReference type="PANTHER" id="PTHR31900">
    <property type="entry name" value="F-BOX/RNI SUPERFAMILY PROTEIN-RELATED"/>
    <property type="match status" value="1"/>
</dbReference>
<evidence type="ECO:0000313" key="3">
    <source>
        <dbReference type="EMBL" id="KAG7558881.1"/>
    </source>
</evidence>
<reference evidence="3 4" key="1">
    <citation type="submission" date="2020-12" db="EMBL/GenBank/DDBJ databases">
        <title>Concerted genomic and epigenomic changes stabilize Arabidopsis allopolyploids.</title>
        <authorList>
            <person name="Chen Z."/>
        </authorList>
    </citation>
    <scope>NUCLEOTIDE SEQUENCE [LARGE SCALE GENOMIC DNA]</scope>
    <source>
        <strain evidence="3">Allo738</strain>
        <tissue evidence="3">Leaf</tissue>
    </source>
</reference>
<name>A0A8T1ZKY8_9BRAS</name>
<dbReference type="Pfam" id="PF08387">
    <property type="entry name" value="FBD"/>
    <property type="match status" value="1"/>
</dbReference>
<evidence type="ECO:0000313" key="4">
    <source>
        <dbReference type="Proteomes" id="UP000694240"/>
    </source>
</evidence>
<evidence type="ECO:0000259" key="2">
    <source>
        <dbReference type="PROSITE" id="PS50181"/>
    </source>
</evidence>
<dbReference type="InterPro" id="IPR055411">
    <property type="entry name" value="LRR_FXL15/At3g58940/PEG3-like"/>
</dbReference>
<accession>A0A8T1ZKY8</accession>
<comment type="caution">
    <text evidence="3">The sequence shown here is derived from an EMBL/GenBank/DDBJ whole genome shotgun (WGS) entry which is preliminary data.</text>
</comment>
<keyword evidence="1" id="KW-1133">Transmembrane helix</keyword>
<gene>
    <name evidence="3" type="ORF">ISN45_Aa05g004980</name>
</gene>
<dbReference type="SMART" id="SM00256">
    <property type="entry name" value="FBOX"/>
    <property type="match status" value="1"/>
</dbReference>
<keyword evidence="4" id="KW-1185">Reference proteome</keyword>
<dbReference type="InterPro" id="IPR006566">
    <property type="entry name" value="FBD"/>
</dbReference>
<protein>
    <submittedName>
        <fullName evidence="3">FBD domain</fullName>
    </submittedName>
</protein>
<keyword evidence="1" id="KW-0472">Membrane</keyword>
<feature type="transmembrane region" description="Helical" evidence="1">
    <location>
        <begin position="115"/>
        <end position="133"/>
    </location>
</feature>
<sequence length="495" mass="56317">MQLYLRRKNNSRGDFISLRLLSMTMKRWKSCGQSFRNNDRISELPEALLLEILSLLPTKDVRAASVLSKRWRSLWKMVPRLEFDERMFSDNISRCLLSHQAPVLQSLHLEMNSDVFSNMVIGILVGIAFGLHVRELVLYVYGSQELFRFPFSLCNCESLETLILGQNIIIDVPSPVCLNSLRTLDLDGVGYKDDESVFNLLSGCISLENLVVHRLEQADVKTFTIAVPSLQRLTLTAENDDEDSVYVINAPSLKYLKFDGVLDDTCLIENTPELVEASLRDRGVDDDDDVSDIVFGNILGSLTSVKRLSLEISASLEIKFPTGSIFSQLVSLELHTYEPEVWNLLSLMLDSSPILQVLKLIGVSIILCVYLKKNSSSVSGFDDIIYIVFPPRWSQKKYRRKDPVACMKWNQPKDVPECLLLHLETVVWKNYQGEIEVEKEVAKYILRNTSRLKKAIFSNAYIRPEKRLERLKELDSVGMASNSCQLVFKEGDITS</sequence>
<dbReference type="InterPro" id="IPR050232">
    <property type="entry name" value="FBL13/AtMIF1-like"/>
</dbReference>
<dbReference type="PROSITE" id="PS50181">
    <property type="entry name" value="FBOX"/>
    <property type="match status" value="1"/>
</dbReference>
<dbReference type="AlphaFoldDB" id="A0A8T1ZKY8"/>
<dbReference type="SMART" id="SM00579">
    <property type="entry name" value="FBD"/>
    <property type="match status" value="1"/>
</dbReference>
<dbReference type="Pfam" id="PF00646">
    <property type="entry name" value="F-box"/>
    <property type="match status" value="1"/>
</dbReference>
<organism evidence="3 4">
    <name type="scientific">Arabidopsis thaliana x Arabidopsis arenosa</name>
    <dbReference type="NCBI Taxonomy" id="1240361"/>
    <lineage>
        <taxon>Eukaryota</taxon>
        <taxon>Viridiplantae</taxon>
        <taxon>Streptophyta</taxon>
        <taxon>Embryophyta</taxon>
        <taxon>Tracheophyta</taxon>
        <taxon>Spermatophyta</taxon>
        <taxon>Magnoliopsida</taxon>
        <taxon>eudicotyledons</taxon>
        <taxon>Gunneridae</taxon>
        <taxon>Pentapetalae</taxon>
        <taxon>rosids</taxon>
        <taxon>malvids</taxon>
        <taxon>Brassicales</taxon>
        <taxon>Brassicaceae</taxon>
        <taxon>Camelineae</taxon>
        <taxon>Arabidopsis</taxon>
    </lineage>
</organism>
<dbReference type="Pfam" id="PF24758">
    <property type="entry name" value="LRR_At5g56370"/>
    <property type="match status" value="1"/>
</dbReference>
<evidence type="ECO:0000256" key="1">
    <source>
        <dbReference type="SAM" id="Phobius"/>
    </source>
</evidence>
<dbReference type="Proteomes" id="UP000694240">
    <property type="component" value="Chromosome 10"/>
</dbReference>
<dbReference type="PANTHER" id="PTHR31900:SF34">
    <property type="entry name" value="EMB|CAB62440.1-RELATED"/>
    <property type="match status" value="1"/>
</dbReference>
<dbReference type="InterPro" id="IPR001810">
    <property type="entry name" value="F-box_dom"/>
</dbReference>